<sequence length="260" mass="30034">MSSTVIENFYGVYLLFCENPKYLGRTYIGYTVNPNRRIQQHNKGVRSGGAYKTSNKGPWEMCLIIHGFPNDISGLRFEWAWQHPEKSRRLRKLIERKRTKENSFQHKIRILSHMLRIGPWNRLALTIQWLVPKYRVEFETSLLPPPHMPIEEGRVISKKVPSPSKEKASTKSSSSSEKCDICHQIMDNDDVLNCINNDCTLKTHILCLASHFLKSEPDHMLPLEGSCPSCCSDLLWADLIRKFKGCYQNQNLALDETILT</sequence>
<comment type="subcellular location">
    <subcellularLocation>
        <location evidence="11">Nucleus</location>
    </subcellularLocation>
</comment>
<dbReference type="PANTHER" id="PTHR20208:SF10">
    <property type="entry name" value="STRUCTURE-SPECIFIC ENDONUCLEASE SUBUNIT SLX1"/>
    <property type="match status" value="1"/>
</dbReference>
<gene>
    <name evidence="14" type="ORF">DAPPUDRAFT_306753</name>
</gene>
<evidence type="ECO:0000256" key="7">
    <source>
        <dbReference type="ARBA" id="ARBA00022833"/>
    </source>
</evidence>
<dbReference type="HOGENOM" id="CLU_030739_0_0_1"/>
<evidence type="ECO:0000256" key="8">
    <source>
        <dbReference type="ARBA" id="ARBA00023172"/>
    </source>
</evidence>
<keyword evidence="15" id="KW-1185">Reference proteome</keyword>
<keyword evidence="6 11" id="KW-0378">Hydrolase</keyword>
<dbReference type="Gene3D" id="3.40.1440.10">
    <property type="entry name" value="GIY-YIG endonuclease"/>
    <property type="match status" value="1"/>
</dbReference>
<evidence type="ECO:0000256" key="12">
    <source>
        <dbReference type="SAM" id="MobiDB-lite"/>
    </source>
</evidence>
<keyword evidence="8 11" id="KW-0233">DNA recombination</keyword>
<proteinExistence type="inferred from homology"/>
<dbReference type="GO" id="GO:0033557">
    <property type="term" value="C:Slx1-Slx4 complex"/>
    <property type="evidence" value="ECO:0000318"/>
    <property type="project" value="GO_Central"/>
</dbReference>
<dbReference type="Pfam" id="PF21202">
    <property type="entry name" value="SLX1_C"/>
    <property type="match status" value="1"/>
</dbReference>
<dbReference type="HAMAP" id="MF_03100">
    <property type="entry name" value="Endonuc_su_Slx1"/>
    <property type="match status" value="1"/>
</dbReference>
<evidence type="ECO:0000256" key="3">
    <source>
        <dbReference type="ARBA" id="ARBA00022759"/>
    </source>
</evidence>
<dbReference type="InterPro" id="IPR000305">
    <property type="entry name" value="GIY-YIG_endonuc"/>
</dbReference>
<dbReference type="OMA" id="HNRGCDF"/>
<dbReference type="FunFam" id="3.40.1440.10:FF:000008">
    <property type="entry name" value="Structure-specific endonuclease subunit SLX1 homolog"/>
    <property type="match status" value="1"/>
</dbReference>
<dbReference type="KEGG" id="dpx:DAPPUDRAFT_306753"/>
<keyword evidence="7" id="KW-0862">Zinc</keyword>
<evidence type="ECO:0000256" key="5">
    <source>
        <dbReference type="ARBA" id="ARBA00022771"/>
    </source>
</evidence>
<dbReference type="PANTHER" id="PTHR20208">
    <property type="entry name" value="STRUCTURE-SPECIFIC ENDONUCLEASE SUBUNIT SLX1"/>
    <property type="match status" value="1"/>
</dbReference>
<keyword evidence="3 11" id="KW-0255">Endonuclease</keyword>
<dbReference type="FunCoup" id="E9GYI3">
    <property type="interactions" value="800"/>
</dbReference>
<reference evidence="14 15" key="1">
    <citation type="journal article" date="2011" name="Science">
        <title>The ecoresponsive genome of Daphnia pulex.</title>
        <authorList>
            <person name="Colbourne J.K."/>
            <person name="Pfrender M.E."/>
            <person name="Gilbert D."/>
            <person name="Thomas W.K."/>
            <person name="Tucker A."/>
            <person name="Oakley T.H."/>
            <person name="Tokishita S."/>
            <person name="Aerts A."/>
            <person name="Arnold G.J."/>
            <person name="Basu M.K."/>
            <person name="Bauer D.J."/>
            <person name="Caceres C.E."/>
            <person name="Carmel L."/>
            <person name="Casola C."/>
            <person name="Choi J.H."/>
            <person name="Detter J.C."/>
            <person name="Dong Q."/>
            <person name="Dusheyko S."/>
            <person name="Eads B.D."/>
            <person name="Frohlich T."/>
            <person name="Geiler-Samerotte K.A."/>
            <person name="Gerlach D."/>
            <person name="Hatcher P."/>
            <person name="Jogdeo S."/>
            <person name="Krijgsveld J."/>
            <person name="Kriventseva E.V."/>
            <person name="Kultz D."/>
            <person name="Laforsch C."/>
            <person name="Lindquist E."/>
            <person name="Lopez J."/>
            <person name="Manak J.R."/>
            <person name="Muller J."/>
            <person name="Pangilinan J."/>
            <person name="Patwardhan R.P."/>
            <person name="Pitluck S."/>
            <person name="Pritham E.J."/>
            <person name="Rechtsteiner A."/>
            <person name="Rho M."/>
            <person name="Rogozin I.B."/>
            <person name="Sakarya O."/>
            <person name="Salamov A."/>
            <person name="Schaack S."/>
            <person name="Shapiro H."/>
            <person name="Shiga Y."/>
            <person name="Skalitzky C."/>
            <person name="Smith Z."/>
            <person name="Souvorov A."/>
            <person name="Sung W."/>
            <person name="Tang Z."/>
            <person name="Tsuchiya D."/>
            <person name="Tu H."/>
            <person name="Vos H."/>
            <person name="Wang M."/>
            <person name="Wolf Y.I."/>
            <person name="Yamagata H."/>
            <person name="Yamada T."/>
            <person name="Ye Y."/>
            <person name="Shaw J.R."/>
            <person name="Andrews J."/>
            <person name="Crease T.J."/>
            <person name="Tang H."/>
            <person name="Lucas S.M."/>
            <person name="Robertson H.M."/>
            <person name="Bork P."/>
            <person name="Koonin E.V."/>
            <person name="Zdobnov E.M."/>
            <person name="Grigoriev I.V."/>
            <person name="Lynch M."/>
            <person name="Boore J.L."/>
        </authorList>
    </citation>
    <scope>NUCLEOTIDE SEQUENCE [LARGE SCALE GENOMIC DNA]</scope>
</reference>
<keyword evidence="5" id="KW-0863">Zinc-finger</keyword>
<accession>E9GYI3</accession>
<comment type="similarity">
    <text evidence="11">Belongs to the SLX1 family.</text>
</comment>
<dbReference type="EC" id="3.1.-.-" evidence="11"/>
<evidence type="ECO:0000259" key="13">
    <source>
        <dbReference type="PROSITE" id="PS50164"/>
    </source>
</evidence>
<keyword evidence="2" id="KW-0479">Metal-binding</keyword>
<keyword evidence="4 11" id="KW-0227">DNA damage</keyword>
<evidence type="ECO:0000256" key="9">
    <source>
        <dbReference type="ARBA" id="ARBA00023204"/>
    </source>
</evidence>
<dbReference type="OrthoDB" id="24645at2759"/>
<dbReference type="GO" id="GO:0000724">
    <property type="term" value="P:double-strand break repair via homologous recombination"/>
    <property type="evidence" value="ECO:0000318"/>
    <property type="project" value="GO_Central"/>
</dbReference>
<evidence type="ECO:0000256" key="10">
    <source>
        <dbReference type="ARBA" id="ARBA00023242"/>
    </source>
</evidence>
<evidence type="ECO:0000256" key="2">
    <source>
        <dbReference type="ARBA" id="ARBA00022723"/>
    </source>
</evidence>
<dbReference type="eggNOG" id="KOG3005">
    <property type="taxonomic scope" value="Eukaryota"/>
</dbReference>
<protein>
    <recommendedName>
        <fullName evidence="11">Structure-specific endonuclease subunit SLX1 homolog</fullName>
        <ecNumber evidence="11">3.1.-.-</ecNumber>
    </recommendedName>
</protein>
<dbReference type="Pfam" id="PF01541">
    <property type="entry name" value="GIY-YIG"/>
    <property type="match status" value="1"/>
</dbReference>
<dbReference type="GO" id="GO:0017108">
    <property type="term" value="F:5'-flap endonuclease activity"/>
    <property type="evidence" value="ECO:0000318"/>
    <property type="project" value="GO_Central"/>
</dbReference>
<keyword evidence="1 11" id="KW-0540">Nuclease</keyword>
<feature type="domain" description="GIY-YIG" evidence="13">
    <location>
        <begin position="8"/>
        <end position="94"/>
    </location>
</feature>
<comment type="caution">
    <text evidence="11">Lacks conserved residue(s) required for the propagation of feature annotation.</text>
</comment>
<evidence type="ECO:0000256" key="6">
    <source>
        <dbReference type="ARBA" id="ARBA00022801"/>
    </source>
</evidence>
<comment type="subunit">
    <text evidence="11">Forms a heterodimer with a member of the SLX4 family.</text>
</comment>
<dbReference type="Proteomes" id="UP000000305">
    <property type="component" value="Unassembled WGS sequence"/>
</dbReference>
<keyword evidence="10 11" id="KW-0539">Nucleus</keyword>
<organism evidence="14 15">
    <name type="scientific">Daphnia pulex</name>
    <name type="common">Water flea</name>
    <dbReference type="NCBI Taxonomy" id="6669"/>
    <lineage>
        <taxon>Eukaryota</taxon>
        <taxon>Metazoa</taxon>
        <taxon>Ecdysozoa</taxon>
        <taxon>Arthropoda</taxon>
        <taxon>Crustacea</taxon>
        <taxon>Branchiopoda</taxon>
        <taxon>Diplostraca</taxon>
        <taxon>Cladocera</taxon>
        <taxon>Anomopoda</taxon>
        <taxon>Daphniidae</taxon>
        <taxon>Daphnia</taxon>
    </lineage>
</organism>
<dbReference type="InterPro" id="IPR050381">
    <property type="entry name" value="SLX1_endonuclease"/>
</dbReference>
<name>E9GYI3_DAPPU</name>
<feature type="region of interest" description="Disordered" evidence="12">
    <location>
        <begin position="153"/>
        <end position="173"/>
    </location>
</feature>
<dbReference type="GO" id="GO:0008821">
    <property type="term" value="F:crossover junction DNA endonuclease activity"/>
    <property type="evidence" value="ECO:0000318"/>
    <property type="project" value="GO_Central"/>
</dbReference>
<dbReference type="InterPro" id="IPR027520">
    <property type="entry name" value="Slx1"/>
</dbReference>
<evidence type="ECO:0000256" key="1">
    <source>
        <dbReference type="ARBA" id="ARBA00022722"/>
    </source>
</evidence>
<dbReference type="PROSITE" id="PS50164">
    <property type="entry name" value="GIY_YIG"/>
    <property type="match status" value="1"/>
</dbReference>
<dbReference type="InterPro" id="IPR048749">
    <property type="entry name" value="SLX1_C"/>
</dbReference>
<dbReference type="Gene3D" id="3.30.40.10">
    <property type="entry name" value="Zinc/RING finger domain, C3HC4 (zinc finger)"/>
    <property type="match status" value="1"/>
</dbReference>
<evidence type="ECO:0000256" key="4">
    <source>
        <dbReference type="ARBA" id="ARBA00022763"/>
    </source>
</evidence>
<dbReference type="EMBL" id="GL732575">
    <property type="protein sequence ID" value="EFX75396.1"/>
    <property type="molecule type" value="Genomic_DNA"/>
</dbReference>
<dbReference type="STRING" id="6669.E9GYI3"/>
<keyword evidence="9 11" id="KW-0234">DNA repair</keyword>
<evidence type="ECO:0000313" key="15">
    <source>
        <dbReference type="Proteomes" id="UP000000305"/>
    </source>
</evidence>
<dbReference type="InterPro" id="IPR013083">
    <property type="entry name" value="Znf_RING/FYVE/PHD"/>
</dbReference>
<dbReference type="CDD" id="cd10455">
    <property type="entry name" value="GIY-YIG_SLX1"/>
    <property type="match status" value="1"/>
</dbReference>
<dbReference type="AlphaFoldDB" id="E9GYI3"/>
<dbReference type="InterPro" id="IPR035901">
    <property type="entry name" value="GIY-YIG_endonuc_sf"/>
</dbReference>
<dbReference type="InParanoid" id="E9GYI3"/>
<evidence type="ECO:0000256" key="11">
    <source>
        <dbReference type="HAMAP-Rule" id="MF_03100"/>
    </source>
</evidence>
<evidence type="ECO:0000313" key="14">
    <source>
        <dbReference type="EMBL" id="EFX75396.1"/>
    </source>
</evidence>
<dbReference type="GO" id="GO:0008270">
    <property type="term" value="F:zinc ion binding"/>
    <property type="evidence" value="ECO:0007669"/>
    <property type="project" value="UniProtKB-KW"/>
</dbReference>
<comment type="cofactor">
    <cofactor evidence="11">
        <name>a divalent metal cation</name>
        <dbReference type="ChEBI" id="CHEBI:60240"/>
    </cofactor>
</comment>
<comment type="function">
    <text evidence="11">Catalytic subunit of a heterodimeric structure-specific endonuclease that resolves DNA secondary structures generated during DNA repair and recombination. Has endonuclease activity towards branched DNA substrates, introducing single-strand cuts in duplex DNA close to junctions with ss-DNA.</text>
</comment>